<proteinExistence type="predicted"/>
<dbReference type="AlphaFoldDB" id="A0A7R9Q3H0"/>
<dbReference type="EMBL" id="CAJPIZ010008606">
    <property type="protein sequence ID" value="CAG2111266.1"/>
    <property type="molecule type" value="Genomic_DNA"/>
</dbReference>
<protein>
    <submittedName>
        <fullName evidence="1">Uncharacterized protein</fullName>
    </submittedName>
</protein>
<accession>A0A7R9Q3H0</accession>
<evidence type="ECO:0000313" key="2">
    <source>
        <dbReference type="Proteomes" id="UP000759131"/>
    </source>
</evidence>
<dbReference type="EMBL" id="OC863181">
    <property type="protein sequence ID" value="CAD7630836.1"/>
    <property type="molecule type" value="Genomic_DNA"/>
</dbReference>
<evidence type="ECO:0000313" key="1">
    <source>
        <dbReference type="EMBL" id="CAD7630836.1"/>
    </source>
</evidence>
<name>A0A7R9Q3H0_9ACAR</name>
<keyword evidence="2" id="KW-1185">Reference proteome</keyword>
<sequence length="66" mass="7709">MLIENVVKSEMLGKIPIKEKVTQYVYDGQDLITDDQKKRFNKMMIRLLMNQTVPSIGGKLMMMINF</sequence>
<organism evidence="1">
    <name type="scientific">Medioppia subpectinata</name>
    <dbReference type="NCBI Taxonomy" id="1979941"/>
    <lineage>
        <taxon>Eukaryota</taxon>
        <taxon>Metazoa</taxon>
        <taxon>Ecdysozoa</taxon>
        <taxon>Arthropoda</taxon>
        <taxon>Chelicerata</taxon>
        <taxon>Arachnida</taxon>
        <taxon>Acari</taxon>
        <taxon>Acariformes</taxon>
        <taxon>Sarcoptiformes</taxon>
        <taxon>Oribatida</taxon>
        <taxon>Brachypylina</taxon>
        <taxon>Oppioidea</taxon>
        <taxon>Oppiidae</taxon>
        <taxon>Medioppia</taxon>
    </lineage>
</organism>
<gene>
    <name evidence="1" type="ORF">OSB1V03_LOCUS11247</name>
</gene>
<reference evidence="1" key="1">
    <citation type="submission" date="2020-11" db="EMBL/GenBank/DDBJ databases">
        <authorList>
            <person name="Tran Van P."/>
        </authorList>
    </citation>
    <scope>NUCLEOTIDE SEQUENCE</scope>
</reference>
<dbReference type="Proteomes" id="UP000759131">
    <property type="component" value="Unassembled WGS sequence"/>
</dbReference>